<dbReference type="AlphaFoldDB" id="A0A4Z0P8N1"/>
<feature type="domain" description="MobA-like NTP transferase" evidence="1">
    <location>
        <begin position="5"/>
        <end position="168"/>
    </location>
</feature>
<gene>
    <name evidence="2" type="ORF">EU556_12615</name>
</gene>
<dbReference type="Proteomes" id="UP000298337">
    <property type="component" value="Unassembled WGS sequence"/>
</dbReference>
<dbReference type="SUPFAM" id="SSF53448">
    <property type="entry name" value="Nucleotide-diphospho-sugar transferases"/>
    <property type="match status" value="1"/>
</dbReference>
<dbReference type="RefSeq" id="WP_135434448.1">
    <property type="nucleotide sequence ID" value="NZ_SRLA01000002.1"/>
</dbReference>
<evidence type="ECO:0000259" key="1">
    <source>
        <dbReference type="Pfam" id="PF12804"/>
    </source>
</evidence>
<dbReference type="CDD" id="cd04182">
    <property type="entry name" value="GT_2_like_f"/>
    <property type="match status" value="1"/>
</dbReference>
<dbReference type="Gene3D" id="3.90.550.10">
    <property type="entry name" value="Spore Coat Polysaccharide Biosynthesis Protein SpsA, Chain A"/>
    <property type="match status" value="1"/>
</dbReference>
<name>A0A4Z0P8N1_9BACT</name>
<sequence length="194" mass="20431">MPAVLLLAAGSSSRLGRPKQLLMYQGSTLLRRAAETAVAAAAGAPVLVITGALHTELLPELHGLLLTATRCVDWAEGMGASLKYGLAVLESICATWEDLLVMLCDQPLVNSELLLCLQETSAATGKPIVAAEYEGVRGAPAYFRREVRPLLQRMPSGAGAGQLFKQHPELVAAVPFPAGAIDVDTEEQYAALPA</sequence>
<organism evidence="2 3">
    <name type="scientific">Hymenobacter fodinae</name>
    <dbReference type="NCBI Taxonomy" id="2510796"/>
    <lineage>
        <taxon>Bacteria</taxon>
        <taxon>Pseudomonadati</taxon>
        <taxon>Bacteroidota</taxon>
        <taxon>Cytophagia</taxon>
        <taxon>Cytophagales</taxon>
        <taxon>Hymenobacteraceae</taxon>
        <taxon>Hymenobacter</taxon>
    </lineage>
</organism>
<comment type="caution">
    <text evidence="2">The sequence shown here is derived from an EMBL/GenBank/DDBJ whole genome shotgun (WGS) entry which is preliminary data.</text>
</comment>
<reference evidence="2 3" key="1">
    <citation type="submission" date="2019-04" db="EMBL/GenBank/DDBJ databases">
        <authorList>
            <person name="Feng G."/>
            <person name="Zhang J."/>
            <person name="Zhu H."/>
        </authorList>
    </citation>
    <scope>NUCLEOTIDE SEQUENCE [LARGE SCALE GENOMIC DNA]</scope>
    <source>
        <strain evidence="2 3">92R-1</strain>
    </source>
</reference>
<dbReference type="GO" id="GO:0016779">
    <property type="term" value="F:nucleotidyltransferase activity"/>
    <property type="evidence" value="ECO:0007669"/>
    <property type="project" value="UniProtKB-ARBA"/>
</dbReference>
<keyword evidence="2" id="KW-0808">Transferase</keyword>
<evidence type="ECO:0000313" key="3">
    <source>
        <dbReference type="Proteomes" id="UP000298337"/>
    </source>
</evidence>
<dbReference type="PANTHER" id="PTHR43777:SF1">
    <property type="entry name" value="MOLYBDENUM COFACTOR CYTIDYLYLTRANSFERASE"/>
    <property type="match status" value="1"/>
</dbReference>
<dbReference type="EMBL" id="SRLA01000002">
    <property type="protein sequence ID" value="TGE08539.1"/>
    <property type="molecule type" value="Genomic_DNA"/>
</dbReference>
<proteinExistence type="predicted"/>
<protein>
    <submittedName>
        <fullName evidence="2">Nucleotidyltransferase family protein</fullName>
    </submittedName>
</protein>
<dbReference type="PANTHER" id="PTHR43777">
    <property type="entry name" value="MOLYBDENUM COFACTOR CYTIDYLYLTRANSFERASE"/>
    <property type="match status" value="1"/>
</dbReference>
<evidence type="ECO:0000313" key="2">
    <source>
        <dbReference type="EMBL" id="TGE08539.1"/>
    </source>
</evidence>
<dbReference type="InterPro" id="IPR025877">
    <property type="entry name" value="MobA-like_NTP_Trfase"/>
</dbReference>
<dbReference type="InterPro" id="IPR029044">
    <property type="entry name" value="Nucleotide-diphossugar_trans"/>
</dbReference>
<dbReference type="OrthoDB" id="9779263at2"/>
<keyword evidence="3" id="KW-1185">Reference proteome</keyword>
<dbReference type="Pfam" id="PF12804">
    <property type="entry name" value="NTP_transf_3"/>
    <property type="match status" value="1"/>
</dbReference>
<accession>A0A4Z0P8N1</accession>